<reference evidence="4 5" key="1">
    <citation type="submission" date="2017-05" db="EMBL/GenBank/DDBJ databases">
        <authorList>
            <person name="Varghese N."/>
            <person name="Submissions S."/>
        </authorList>
    </citation>
    <scope>NUCLEOTIDE SEQUENCE [LARGE SCALE GENOMIC DNA]</scope>
    <source>
        <strain evidence="4 5">DSM 21985</strain>
    </source>
</reference>
<dbReference type="SUPFAM" id="SSF52129">
    <property type="entry name" value="Caspase-like"/>
    <property type="match status" value="1"/>
</dbReference>
<dbReference type="Gene3D" id="2.60.40.4070">
    <property type="match status" value="1"/>
</dbReference>
<dbReference type="InterPro" id="IPR001769">
    <property type="entry name" value="Gingipain"/>
</dbReference>
<dbReference type="Pfam" id="PF01364">
    <property type="entry name" value="Peptidase_C25"/>
    <property type="match status" value="1"/>
</dbReference>
<evidence type="ECO:0000313" key="5">
    <source>
        <dbReference type="Proteomes" id="UP000317557"/>
    </source>
</evidence>
<evidence type="ECO:0000259" key="3">
    <source>
        <dbReference type="Pfam" id="PF01364"/>
    </source>
</evidence>
<feature type="chain" id="PRO_5022217988" evidence="2">
    <location>
        <begin position="22"/>
        <end position="1296"/>
    </location>
</feature>
<dbReference type="CDD" id="cd02258">
    <property type="entry name" value="Peptidase_C25_N"/>
    <property type="match status" value="1"/>
</dbReference>
<dbReference type="Gene3D" id="3.40.50.10390">
    <property type="entry name" value="Gingipain r, domain 1"/>
    <property type="match status" value="1"/>
</dbReference>
<name>A0A521FG06_9BACT</name>
<dbReference type="RefSeq" id="WP_142456053.1">
    <property type="nucleotide sequence ID" value="NZ_FXTP01000018.1"/>
</dbReference>
<evidence type="ECO:0000256" key="2">
    <source>
        <dbReference type="SAM" id="SignalP"/>
    </source>
</evidence>
<keyword evidence="1 2" id="KW-0732">Signal</keyword>
<evidence type="ECO:0000256" key="1">
    <source>
        <dbReference type="ARBA" id="ARBA00022729"/>
    </source>
</evidence>
<dbReference type="EMBL" id="FXTP01000018">
    <property type="protein sequence ID" value="SMO94924.1"/>
    <property type="molecule type" value="Genomic_DNA"/>
</dbReference>
<dbReference type="InterPro" id="IPR029030">
    <property type="entry name" value="Caspase-like_dom_sf"/>
</dbReference>
<sequence length="1296" mass="144780">MLTKLLKGSLLCLLFAYGVQAQQVKVVAETDTFTDYEFLNPNQEILSPHALTIPVSGGSPQFQILEQKVSTLPEVISQEKAAVMALADDNTPLIETSAPGVYRGKRVSPSQIHIARVGENSTKVLTSLKLRVYKQGERVLPRKANSGTETEGLFETGTWYKIPITKNSIYEIDADYLEELGVEVSSIDPQNIQIWGNGGYPLPEVNDAPKPVFKQIPILVEGQSDNSFDSGDRIIFYANSPDKVERDVAGNFSHQVHPYSNENYVFLTIGSESGERLSPVNNNLAAPSSTINTFTDFIWKEEELYRAEERHKSGRDWLGQRFPASSNGVWNTILRDTLPGITPSQVVKIEGELVSRSSNSSSFDVRMNNSSTSSSIYFTRIDYNESTGESAESLRFNTSSSVLNGNQIELEARYRHSDPNSTGFVNWLRITLNRRLQAKNNRLFFFTSYNGSDNEIARYQLTGFSEEPTVMDVTDVTSPKLLSVSASGNSYNLNYYTGPNLQIMAQSGYSTPAMGESIESQNIQAIAGYPEYLIITSESFRDYAEDLAGYREQQDGLSSLIVTQEQILNEFSNGVSDPTAIRNYVKFLYDRALQNGQEPPRYLLLFGDTTFDYKNIIEDSYTNYLLTYQTEESLHRTQSFGTDDYLGFLDDNEGDIDGSTTPSSHLIDIGIGRISAQTETEARIAIDKIKRYENPENNGDWQNIFTFAADDDLPEPDVNRDEHTYNADVTSRRLQIVEPGIRINKIYEFNYPEEITGSGRQIPGATDAFINSFNNGTLVLNYSGHGNEQTLSDENLFHINDIPRLNNRDKLAVLVTATCQFGRYDDIDVQSGAEQLFFAENGGAIAAFTTTRVVYTSVRESSNNNFALNIAMSQRITERNPDGSPQRMGDIIKNTKNSIISGNRIISSDNNKKFILIGDPAGKFKLPENRIRLSQINDQNSDTGMVTIQALDQVNLSGEITSPSGQLLSDYNGEATITVFDAPREVNLPTDRDWVREDRCVLDECSYQVENDIIFKGKAGVENGRFSSTFVVPKDISFSEETGRIVFYAEGTENTAGGSFTNVQFNGINEDAENDGQGPEMDVFLNDERFVNGNLVNSSPTLIIELEDQSGINTTGTGVGHEIIATIDTKPQQSFVLNDFYEGSLNDFTRGRIEYPLDQLPEGSYTLTARAWDVHNNPSEKEIFFEVKSNEELSVRNVFNFPNPMNDATRFTFEHNQPGTPLDVSIRIYTLSGKPVQQIQESLITTSSYASISWDGRDRDYDRLGNGTYIYVLRVAANTPKGRQSTEQIEKLVIIR</sequence>
<gene>
    <name evidence="4" type="ORF">SAMN06265219_11846</name>
</gene>
<dbReference type="Proteomes" id="UP000317557">
    <property type="component" value="Unassembled WGS sequence"/>
</dbReference>
<protein>
    <submittedName>
        <fullName evidence="4">Por secretion system C-terminal sorting domain-containing protein</fullName>
    </submittedName>
</protein>
<dbReference type="OrthoDB" id="9809780at2"/>
<dbReference type="NCBIfam" id="NF033707">
    <property type="entry name" value="T9SS_sortase"/>
    <property type="match status" value="1"/>
</dbReference>
<accession>A0A521FG06</accession>
<keyword evidence="5" id="KW-1185">Reference proteome</keyword>
<evidence type="ECO:0000313" key="4">
    <source>
        <dbReference type="EMBL" id="SMO94924.1"/>
    </source>
</evidence>
<dbReference type="InterPro" id="IPR029031">
    <property type="entry name" value="Gingipain_N_sf"/>
</dbReference>
<dbReference type="Gene3D" id="3.40.50.1460">
    <property type="match status" value="1"/>
</dbReference>
<feature type="domain" description="Gingipain" evidence="3">
    <location>
        <begin position="532"/>
        <end position="921"/>
    </location>
</feature>
<dbReference type="GO" id="GO:0008234">
    <property type="term" value="F:cysteine-type peptidase activity"/>
    <property type="evidence" value="ECO:0007669"/>
    <property type="project" value="InterPro"/>
</dbReference>
<dbReference type="GO" id="GO:0006508">
    <property type="term" value="P:proteolysis"/>
    <property type="evidence" value="ECO:0007669"/>
    <property type="project" value="InterPro"/>
</dbReference>
<proteinExistence type="predicted"/>
<feature type="signal peptide" evidence="2">
    <location>
        <begin position="1"/>
        <end position="21"/>
    </location>
</feature>
<organism evidence="4 5">
    <name type="scientific">Gracilimonas mengyeensis</name>
    <dbReference type="NCBI Taxonomy" id="1302730"/>
    <lineage>
        <taxon>Bacteria</taxon>
        <taxon>Pseudomonadati</taxon>
        <taxon>Balneolota</taxon>
        <taxon>Balneolia</taxon>
        <taxon>Balneolales</taxon>
        <taxon>Balneolaceae</taxon>
        <taxon>Gracilimonas</taxon>
    </lineage>
</organism>